<dbReference type="Proteomes" id="UP001642487">
    <property type="component" value="Chromosome 9"/>
</dbReference>
<dbReference type="EMBL" id="OZ021743">
    <property type="protein sequence ID" value="CAK9329182.1"/>
    <property type="molecule type" value="Genomic_DNA"/>
</dbReference>
<proteinExistence type="predicted"/>
<gene>
    <name evidence="1" type="ORF">CITCOLO1_LOCUS21619</name>
</gene>
<name>A0ABP0ZER3_9ROSI</name>
<reference evidence="1 2" key="1">
    <citation type="submission" date="2024-03" db="EMBL/GenBank/DDBJ databases">
        <authorList>
            <person name="Gkanogiannis A."/>
            <person name="Becerra Lopez-Lavalle L."/>
        </authorList>
    </citation>
    <scope>NUCLEOTIDE SEQUENCE [LARGE SCALE GENOMIC DNA]</scope>
</reference>
<evidence type="ECO:0000313" key="1">
    <source>
        <dbReference type="EMBL" id="CAK9329182.1"/>
    </source>
</evidence>
<accession>A0ABP0ZER3</accession>
<keyword evidence="2" id="KW-1185">Reference proteome</keyword>
<protein>
    <submittedName>
        <fullName evidence="1">Uncharacterized protein</fullName>
    </submittedName>
</protein>
<sequence length="59" mass="6742">MPGCLHLVFVNSNSIPHSPCSLSHEMKSNGRRNWNTKLVSREMKSSGSWTNLRADCFEY</sequence>
<evidence type="ECO:0000313" key="2">
    <source>
        <dbReference type="Proteomes" id="UP001642487"/>
    </source>
</evidence>
<organism evidence="1 2">
    <name type="scientific">Citrullus colocynthis</name>
    <name type="common">colocynth</name>
    <dbReference type="NCBI Taxonomy" id="252529"/>
    <lineage>
        <taxon>Eukaryota</taxon>
        <taxon>Viridiplantae</taxon>
        <taxon>Streptophyta</taxon>
        <taxon>Embryophyta</taxon>
        <taxon>Tracheophyta</taxon>
        <taxon>Spermatophyta</taxon>
        <taxon>Magnoliopsida</taxon>
        <taxon>eudicotyledons</taxon>
        <taxon>Gunneridae</taxon>
        <taxon>Pentapetalae</taxon>
        <taxon>rosids</taxon>
        <taxon>fabids</taxon>
        <taxon>Cucurbitales</taxon>
        <taxon>Cucurbitaceae</taxon>
        <taxon>Benincaseae</taxon>
        <taxon>Citrullus</taxon>
    </lineage>
</organism>